<accession>A0A371E994</accession>
<dbReference type="Proteomes" id="UP000257109">
    <property type="component" value="Unassembled WGS sequence"/>
</dbReference>
<proteinExistence type="predicted"/>
<evidence type="ECO:0000313" key="2">
    <source>
        <dbReference type="EMBL" id="RDX62588.1"/>
    </source>
</evidence>
<dbReference type="EMBL" id="QJKJ01015400">
    <property type="protein sequence ID" value="RDX62588.1"/>
    <property type="molecule type" value="Genomic_DNA"/>
</dbReference>
<dbReference type="AlphaFoldDB" id="A0A371E994"/>
<evidence type="ECO:0000256" key="1">
    <source>
        <dbReference type="ARBA" id="ARBA00022729"/>
    </source>
</evidence>
<dbReference type="Pfam" id="PF24068">
    <property type="entry name" value="TPD1_C"/>
    <property type="match status" value="1"/>
</dbReference>
<keyword evidence="1" id="KW-0732">Signal</keyword>
<dbReference type="InterPro" id="IPR040361">
    <property type="entry name" value="TPD1"/>
</dbReference>
<dbReference type="PANTHER" id="PTHR33184:SF72">
    <property type="entry name" value="BETA-1,3-N-ACETYLGLUCOSAMINYLTRANSFERASE FAMILY PROTEIN"/>
    <property type="match status" value="1"/>
</dbReference>
<comment type="caution">
    <text evidence="2">The sequence shown here is derived from an EMBL/GenBank/DDBJ whole genome shotgun (WGS) entry which is preliminary data.</text>
</comment>
<organism evidence="2 3">
    <name type="scientific">Mucuna pruriens</name>
    <name type="common">Velvet bean</name>
    <name type="synonym">Dolichos pruriens</name>
    <dbReference type="NCBI Taxonomy" id="157652"/>
    <lineage>
        <taxon>Eukaryota</taxon>
        <taxon>Viridiplantae</taxon>
        <taxon>Streptophyta</taxon>
        <taxon>Embryophyta</taxon>
        <taxon>Tracheophyta</taxon>
        <taxon>Spermatophyta</taxon>
        <taxon>Magnoliopsida</taxon>
        <taxon>eudicotyledons</taxon>
        <taxon>Gunneridae</taxon>
        <taxon>Pentapetalae</taxon>
        <taxon>rosids</taxon>
        <taxon>fabids</taxon>
        <taxon>Fabales</taxon>
        <taxon>Fabaceae</taxon>
        <taxon>Papilionoideae</taxon>
        <taxon>50 kb inversion clade</taxon>
        <taxon>NPAAA clade</taxon>
        <taxon>indigoferoid/millettioid clade</taxon>
        <taxon>Phaseoleae</taxon>
        <taxon>Mucuna</taxon>
    </lineage>
</organism>
<reference evidence="2" key="1">
    <citation type="submission" date="2018-05" db="EMBL/GenBank/DDBJ databases">
        <title>Draft genome of Mucuna pruriens seed.</title>
        <authorList>
            <person name="Nnadi N.E."/>
            <person name="Vos R."/>
            <person name="Hasami M.H."/>
            <person name="Devisetty U.K."/>
            <person name="Aguiy J.C."/>
        </authorList>
    </citation>
    <scope>NUCLEOTIDE SEQUENCE [LARGE SCALE GENOMIC DNA]</scope>
    <source>
        <strain evidence="2">JCA_2017</strain>
    </source>
</reference>
<dbReference type="OrthoDB" id="603213at2759"/>
<evidence type="ECO:0008006" key="4">
    <source>
        <dbReference type="Google" id="ProtNLM"/>
    </source>
</evidence>
<dbReference type="PANTHER" id="PTHR33184">
    <property type="entry name" value="PROTEIN TAPETUM DETERMINANT 1-LIKE-RELATED"/>
    <property type="match status" value="1"/>
</dbReference>
<protein>
    <recommendedName>
        <fullName evidence="4">Protein TAPETUM DETERMINANT 1</fullName>
    </recommendedName>
</protein>
<evidence type="ECO:0000313" key="3">
    <source>
        <dbReference type="Proteomes" id="UP000257109"/>
    </source>
</evidence>
<sequence>MFIWQNSQHNSLPYPHFSSKCFLSDLSVNQIQTGVKVQGKPEWNVTITNKCSCVQNNVILNCTGFQSTETIDPTILTVSLSSGFCLVTPGQSIYTEPVKFKYAWDHQFSLNPISSEIACS</sequence>
<name>A0A371E994_MUCPR</name>
<gene>
    <name evidence="2" type="ORF">CR513_59063</name>
</gene>
<keyword evidence="3" id="KW-1185">Reference proteome</keyword>
<dbReference type="STRING" id="157652.A0A371E994"/>
<feature type="non-terminal residue" evidence="2">
    <location>
        <position position="1"/>
    </location>
</feature>
<dbReference type="GO" id="GO:0001709">
    <property type="term" value="P:cell fate determination"/>
    <property type="evidence" value="ECO:0007669"/>
    <property type="project" value="TreeGrafter"/>
</dbReference>